<keyword evidence="2" id="KW-1185">Reference proteome</keyword>
<dbReference type="AlphaFoldDB" id="A0A8X6PP81"/>
<evidence type="ECO:0000313" key="1">
    <source>
        <dbReference type="EMBL" id="GFT74818.1"/>
    </source>
</evidence>
<protein>
    <submittedName>
        <fullName evidence="1">Uncharacterized protein</fullName>
    </submittedName>
</protein>
<gene>
    <name evidence="1" type="ORF">NPIL_143191</name>
</gene>
<dbReference type="Proteomes" id="UP000887013">
    <property type="component" value="Unassembled WGS sequence"/>
</dbReference>
<dbReference type="EMBL" id="BMAW01117359">
    <property type="protein sequence ID" value="GFT74818.1"/>
    <property type="molecule type" value="Genomic_DNA"/>
</dbReference>
<reference evidence="1" key="1">
    <citation type="submission" date="2020-08" db="EMBL/GenBank/DDBJ databases">
        <title>Multicomponent nature underlies the extraordinary mechanical properties of spider dragline silk.</title>
        <authorList>
            <person name="Kono N."/>
            <person name="Nakamura H."/>
            <person name="Mori M."/>
            <person name="Yoshida Y."/>
            <person name="Ohtoshi R."/>
            <person name="Malay A.D."/>
            <person name="Moran D.A.P."/>
            <person name="Tomita M."/>
            <person name="Numata K."/>
            <person name="Arakawa K."/>
        </authorList>
    </citation>
    <scope>NUCLEOTIDE SEQUENCE</scope>
</reference>
<accession>A0A8X6PP81</accession>
<name>A0A8X6PP81_NEPPI</name>
<proteinExistence type="predicted"/>
<dbReference type="OrthoDB" id="10491450at2759"/>
<sequence length="112" mass="12916">MMVAYWIMARCQSLTVCNLISCPEEACTTKIIARRKTSWRIKIDRCSLSEWHVLKRRNRICSRCSLAIACNFSKDQITTLSRLSVIVVHIANILLPSQRSIKRNHTFSHPAD</sequence>
<evidence type="ECO:0000313" key="2">
    <source>
        <dbReference type="Proteomes" id="UP000887013"/>
    </source>
</evidence>
<organism evidence="1 2">
    <name type="scientific">Nephila pilipes</name>
    <name type="common">Giant wood spider</name>
    <name type="synonym">Nephila maculata</name>
    <dbReference type="NCBI Taxonomy" id="299642"/>
    <lineage>
        <taxon>Eukaryota</taxon>
        <taxon>Metazoa</taxon>
        <taxon>Ecdysozoa</taxon>
        <taxon>Arthropoda</taxon>
        <taxon>Chelicerata</taxon>
        <taxon>Arachnida</taxon>
        <taxon>Araneae</taxon>
        <taxon>Araneomorphae</taxon>
        <taxon>Entelegynae</taxon>
        <taxon>Araneoidea</taxon>
        <taxon>Nephilidae</taxon>
        <taxon>Nephila</taxon>
    </lineage>
</organism>
<comment type="caution">
    <text evidence="1">The sequence shown here is derived from an EMBL/GenBank/DDBJ whole genome shotgun (WGS) entry which is preliminary data.</text>
</comment>